<reference evidence="2" key="1">
    <citation type="submission" date="2021-02" db="EMBL/GenBank/DDBJ databases">
        <title>First Annotated Genome of the Yellow-green Alga Tribonema minus.</title>
        <authorList>
            <person name="Mahan K.M."/>
        </authorList>
    </citation>
    <scope>NUCLEOTIDE SEQUENCE</scope>
    <source>
        <strain evidence="2">UTEX B ZZ1240</strain>
    </source>
</reference>
<gene>
    <name evidence="2" type="ORF">JKP88DRAFT_204080</name>
</gene>
<comment type="caution">
    <text evidence="2">The sequence shown here is derived from an EMBL/GenBank/DDBJ whole genome shotgun (WGS) entry which is preliminary data.</text>
</comment>
<dbReference type="InterPro" id="IPR044691">
    <property type="entry name" value="DCC1_Trx"/>
</dbReference>
<keyword evidence="3" id="KW-1185">Reference proteome</keyword>
<dbReference type="PANTHER" id="PTHR34290:SF2">
    <property type="entry name" value="OS04G0668800 PROTEIN"/>
    <property type="match status" value="1"/>
</dbReference>
<dbReference type="GO" id="GO:0015035">
    <property type="term" value="F:protein-disulfide reductase activity"/>
    <property type="evidence" value="ECO:0007669"/>
    <property type="project" value="InterPro"/>
</dbReference>
<evidence type="ECO:0000313" key="3">
    <source>
        <dbReference type="Proteomes" id="UP000664859"/>
    </source>
</evidence>
<name>A0A835ZGU6_9STRA</name>
<dbReference type="EMBL" id="JAFCMP010000003">
    <property type="protein sequence ID" value="KAG5192631.1"/>
    <property type="molecule type" value="Genomic_DNA"/>
</dbReference>
<organism evidence="2 3">
    <name type="scientific">Tribonema minus</name>
    <dbReference type="NCBI Taxonomy" id="303371"/>
    <lineage>
        <taxon>Eukaryota</taxon>
        <taxon>Sar</taxon>
        <taxon>Stramenopiles</taxon>
        <taxon>Ochrophyta</taxon>
        <taxon>PX clade</taxon>
        <taxon>Xanthophyceae</taxon>
        <taxon>Tribonematales</taxon>
        <taxon>Tribonemataceae</taxon>
        <taxon>Tribonema</taxon>
    </lineage>
</organism>
<dbReference type="InterPro" id="IPR007263">
    <property type="entry name" value="DCC1-like"/>
</dbReference>
<dbReference type="OrthoDB" id="441708at2759"/>
<proteinExistence type="predicted"/>
<evidence type="ECO:0000313" key="2">
    <source>
        <dbReference type="EMBL" id="KAG5192631.1"/>
    </source>
</evidence>
<feature type="signal peptide" evidence="1">
    <location>
        <begin position="1"/>
        <end position="17"/>
    </location>
</feature>
<protein>
    <recommendedName>
        <fullName evidence="4">Thiol-disulfide oxidoreductase DCC</fullName>
    </recommendedName>
</protein>
<dbReference type="Proteomes" id="UP000664859">
    <property type="component" value="Unassembled WGS sequence"/>
</dbReference>
<sequence>MLIFCCWLLQINLLYDSECPLCLHEIKFLEKRDINGNIKFTDLAAPDYNESSPENGKIDYEAGMKVIHAVMKDGEVVQGIEVFRRVYNAIGLGWVYACTSWPVIGPVVDWLYDIWARFRLQLTGRPALAQVVKERAERLAASGVPSCNDDKACKPLR</sequence>
<feature type="chain" id="PRO_5032295310" description="Thiol-disulfide oxidoreductase DCC" evidence="1">
    <location>
        <begin position="18"/>
        <end position="157"/>
    </location>
</feature>
<evidence type="ECO:0008006" key="4">
    <source>
        <dbReference type="Google" id="ProtNLM"/>
    </source>
</evidence>
<dbReference type="Pfam" id="PF04134">
    <property type="entry name" value="DCC1-like"/>
    <property type="match status" value="1"/>
</dbReference>
<accession>A0A835ZGU6</accession>
<keyword evidence="1" id="KW-0732">Signal</keyword>
<evidence type="ECO:0000256" key="1">
    <source>
        <dbReference type="SAM" id="SignalP"/>
    </source>
</evidence>
<dbReference type="AlphaFoldDB" id="A0A835ZGU6"/>
<dbReference type="PANTHER" id="PTHR34290">
    <property type="entry name" value="SI:CH73-390P7.2"/>
    <property type="match status" value="1"/>
</dbReference>